<feature type="chain" id="PRO_5012928481" description="Outer membrane protein beta-barrel domain-containing protein" evidence="1">
    <location>
        <begin position="21"/>
        <end position="262"/>
    </location>
</feature>
<reference evidence="2 3" key="1">
    <citation type="submission" date="2016-09" db="EMBL/GenBank/DDBJ databases">
        <title>Genome-resolved meta-omics ties microbial dynamics to process performance in biotechnology for thiocyanate degradation.</title>
        <authorList>
            <person name="Kantor R.S."/>
            <person name="Huddy R.J."/>
            <person name="Iyer R."/>
            <person name="Thomas B.C."/>
            <person name="Brown C.T."/>
            <person name="Anantharaman K."/>
            <person name="Tringe S."/>
            <person name="Hettich R.L."/>
            <person name="Harrison S.T."/>
            <person name="Banfield J.F."/>
        </authorList>
    </citation>
    <scope>NUCLEOTIDE SEQUENCE [LARGE SCALE GENOMIC DNA]</scope>
    <source>
        <strain evidence="2">59-99</strain>
    </source>
</reference>
<evidence type="ECO:0000256" key="1">
    <source>
        <dbReference type="SAM" id="SignalP"/>
    </source>
</evidence>
<accession>A0A1M3L1M7</accession>
<protein>
    <recommendedName>
        <fullName evidence="4">Outer membrane protein beta-barrel domain-containing protein</fullName>
    </recommendedName>
</protein>
<dbReference type="EMBL" id="MKVH01000015">
    <property type="protein sequence ID" value="OJX58728.1"/>
    <property type="molecule type" value="Genomic_DNA"/>
</dbReference>
<evidence type="ECO:0008006" key="4">
    <source>
        <dbReference type="Google" id="ProtNLM"/>
    </source>
</evidence>
<dbReference type="AlphaFoldDB" id="A0A1M3L1M7"/>
<proteinExistence type="predicted"/>
<feature type="signal peptide" evidence="1">
    <location>
        <begin position="1"/>
        <end position="20"/>
    </location>
</feature>
<keyword evidence="1" id="KW-0732">Signal</keyword>
<gene>
    <name evidence="2" type="ORF">BGO89_05290</name>
</gene>
<organism evidence="2 3">
    <name type="scientific">Candidatus Kapaibacterium thiocyanatum</name>
    <dbReference type="NCBI Taxonomy" id="1895771"/>
    <lineage>
        <taxon>Bacteria</taxon>
        <taxon>Pseudomonadati</taxon>
        <taxon>Candidatus Kapaibacteriota</taxon>
        <taxon>Candidatus Kapaibacteriia</taxon>
        <taxon>Candidatus Kapaibacteriales</taxon>
        <taxon>Candidatus Kapaibacteriaceae</taxon>
        <taxon>Candidatus Kapaibacterium</taxon>
    </lineage>
</organism>
<name>A0A1M3L1M7_9BACT</name>
<dbReference type="Proteomes" id="UP000184233">
    <property type="component" value="Unassembled WGS sequence"/>
</dbReference>
<evidence type="ECO:0000313" key="2">
    <source>
        <dbReference type="EMBL" id="OJX58728.1"/>
    </source>
</evidence>
<sequence>MKRLLLILLAGIVVGTPVLAQDDKLDDLSFEEMPLKDEAIPYFAVGVGPVVTFGFPDLADVNRVGAQLATGSQTGTSGLSDLKSPMVLAGAEIFTAIGIVPNLRVGFSWITGSSQATTDVTVGGTPATRTLEYGLGLRTIHIDYAWVPFKSFSVLPGVGLGWGTQSINYFQGFKGSRDLGNFNTPPDVFAQLERSILYVAPRLNVEYALAPFLLVRAQAGYSIQASGSDWKGNRTTVITGVPDGIKAQNFSAQIGLFVGLFN</sequence>
<comment type="caution">
    <text evidence="2">The sequence shown here is derived from an EMBL/GenBank/DDBJ whole genome shotgun (WGS) entry which is preliminary data.</text>
</comment>
<evidence type="ECO:0000313" key="3">
    <source>
        <dbReference type="Proteomes" id="UP000184233"/>
    </source>
</evidence>